<dbReference type="Pfam" id="PF10382">
    <property type="entry name" value="ZGRF1-like_N"/>
    <property type="match status" value="2"/>
</dbReference>
<evidence type="ECO:0000256" key="8">
    <source>
        <dbReference type="ARBA" id="ARBA00022917"/>
    </source>
</evidence>
<keyword evidence="17" id="KW-1185">Reference proteome</keyword>
<dbReference type="OrthoDB" id="5844513at2759"/>
<keyword evidence="4" id="KW-0963">Cytoplasm</keyword>
<dbReference type="Pfam" id="PF09334">
    <property type="entry name" value="tRNA-synt_1g"/>
    <property type="match status" value="1"/>
</dbReference>
<evidence type="ECO:0000256" key="11">
    <source>
        <dbReference type="ARBA" id="ARBA00047364"/>
    </source>
</evidence>
<dbReference type="GO" id="GO:1990825">
    <property type="term" value="F:sequence-specific mRNA binding"/>
    <property type="evidence" value="ECO:0007669"/>
    <property type="project" value="EnsemblFungi"/>
</dbReference>
<dbReference type="InterPro" id="IPR018838">
    <property type="entry name" value="ZGRF1-like_N"/>
</dbReference>
<keyword evidence="7 12" id="KW-0067">ATP-binding</keyword>
<dbReference type="Gene3D" id="3.40.50.620">
    <property type="entry name" value="HUPs"/>
    <property type="match status" value="1"/>
</dbReference>
<proteinExistence type="inferred from homology"/>
<dbReference type="InterPro" id="IPR029038">
    <property type="entry name" value="MetRS_Zn"/>
</dbReference>
<feature type="domain" description="Methionyl/Leucyl tRNA synthetase" evidence="13">
    <location>
        <begin position="468"/>
        <end position="870"/>
    </location>
</feature>
<dbReference type="PROSITE" id="PS00178">
    <property type="entry name" value="AA_TRNA_LIGASE_I"/>
    <property type="match status" value="1"/>
</dbReference>
<feature type="domain" description="Methionyl-tRNA synthetase anticodon-binding" evidence="15">
    <location>
        <begin position="882"/>
        <end position="1031"/>
    </location>
</feature>
<dbReference type="GO" id="GO:0017101">
    <property type="term" value="C:aminoacyl-tRNA synthetase multienzyme complex"/>
    <property type="evidence" value="ECO:0007669"/>
    <property type="project" value="TreeGrafter"/>
</dbReference>
<dbReference type="CDD" id="cd00814">
    <property type="entry name" value="MetRS_core"/>
    <property type="match status" value="1"/>
</dbReference>
<evidence type="ECO:0000256" key="2">
    <source>
        <dbReference type="ARBA" id="ARBA00005594"/>
    </source>
</evidence>
<dbReference type="Pfam" id="PF19303">
    <property type="entry name" value="Anticodon_3"/>
    <property type="match status" value="1"/>
</dbReference>
<evidence type="ECO:0000259" key="15">
    <source>
        <dbReference type="Pfam" id="PF19303"/>
    </source>
</evidence>
<gene>
    <name evidence="16" type="ORF">PSACC_02876</name>
</gene>
<keyword evidence="5 12" id="KW-0436">Ligase</keyword>
<comment type="caution">
    <text evidence="16">The sequence shown here is derived from an EMBL/GenBank/DDBJ whole genome shotgun (WGS) entry which is preliminary data.</text>
</comment>
<evidence type="ECO:0000256" key="7">
    <source>
        <dbReference type="ARBA" id="ARBA00022840"/>
    </source>
</evidence>
<name>A0A2H9TID8_9FUNG</name>
<protein>
    <recommendedName>
        <fullName evidence="3">methionine--tRNA ligase</fullName>
        <ecNumber evidence="3">6.1.1.10</ecNumber>
    </recommendedName>
    <alternativeName>
        <fullName evidence="10">Methionyl-tRNA synthetase</fullName>
    </alternativeName>
</protein>
<evidence type="ECO:0000256" key="4">
    <source>
        <dbReference type="ARBA" id="ARBA00022490"/>
    </source>
</evidence>
<dbReference type="SUPFAM" id="SSF47323">
    <property type="entry name" value="Anticodon-binding domain of a subclass of class I aminoacyl-tRNA synthetases"/>
    <property type="match status" value="1"/>
</dbReference>
<dbReference type="CDD" id="cd07957">
    <property type="entry name" value="Anticodon_Ia_Met"/>
    <property type="match status" value="1"/>
</dbReference>
<evidence type="ECO:0000259" key="13">
    <source>
        <dbReference type="Pfam" id="PF09334"/>
    </source>
</evidence>
<dbReference type="GO" id="GO:0006431">
    <property type="term" value="P:methionyl-tRNA aminoacylation"/>
    <property type="evidence" value="ECO:0007669"/>
    <property type="project" value="EnsemblFungi"/>
</dbReference>
<evidence type="ECO:0000256" key="1">
    <source>
        <dbReference type="ARBA" id="ARBA00004496"/>
    </source>
</evidence>
<evidence type="ECO:0000313" key="17">
    <source>
        <dbReference type="Proteomes" id="UP000240830"/>
    </source>
</evidence>
<feature type="domain" description="5'-3' DNA helicase ZGRF1-like N-terminal" evidence="14">
    <location>
        <begin position="89"/>
        <end position="154"/>
    </location>
</feature>
<dbReference type="InterPro" id="IPR014729">
    <property type="entry name" value="Rossmann-like_a/b/a_fold"/>
</dbReference>
<dbReference type="EMBL" id="MTSL01000178">
    <property type="protein sequence ID" value="PJF17380.1"/>
    <property type="molecule type" value="Genomic_DNA"/>
</dbReference>
<evidence type="ECO:0000256" key="12">
    <source>
        <dbReference type="RuleBase" id="RU363039"/>
    </source>
</evidence>
<dbReference type="PANTHER" id="PTHR45765">
    <property type="entry name" value="METHIONINE--TRNA LIGASE"/>
    <property type="match status" value="1"/>
</dbReference>
<reference evidence="16 17" key="1">
    <citation type="submission" date="2016-10" db="EMBL/GenBank/DDBJ databases">
        <title>The genome of Paramicrosporidium saccamoebae is the missing link in understanding Cryptomycota and Microsporidia evolution.</title>
        <authorList>
            <person name="Quandt C.A."/>
            <person name="Beaudet D."/>
            <person name="Corsaro D."/>
            <person name="Michel R."/>
            <person name="Corradi N."/>
            <person name="James T."/>
        </authorList>
    </citation>
    <scope>NUCLEOTIDE SEQUENCE [LARGE SCALE GENOMIC DNA]</scope>
    <source>
        <strain evidence="16 17">KSL3</strain>
    </source>
</reference>
<dbReference type="InterPro" id="IPR033911">
    <property type="entry name" value="MetRS_core"/>
</dbReference>
<dbReference type="InterPro" id="IPR009080">
    <property type="entry name" value="tRNAsynth_Ia_anticodon-bd"/>
</dbReference>
<evidence type="ECO:0000259" key="14">
    <source>
        <dbReference type="Pfam" id="PF10382"/>
    </source>
</evidence>
<dbReference type="FunFam" id="2.20.28.20:FF:000001">
    <property type="entry name" value="Methionine--tRNA ligase"/>
    <property type="match status" value="1"/>
</dbReference>
<dbReference type="GO" id="GO:0017102">
    <property type="term" value="C:methionyl glutamyl tRNA synthetase complex"/>
    <property type="evidence" value="ECO:0007669"/>
    <property type="project" value="EnsemblFungi"/>
</dbReference>
<dbReference type="Gene3D" id="1.10.730.10">
    <property type="entry name" value="Isoleucyl-tRNA Synthetase, Domain 1"/>
    <property type="match status" value="1"/>
</dbReference>
<evidence type="ECO:0000256" key="6">
    <source>
        <dbReference type="ARBA" id="ARBA00022741"/>
    </source>
</evidence>
<dbReference type="SUPFAM" id="SSF57770">
    <property type="entry name" value="Methionyl-tRNA synthetase (MetRS), Zn-domain"/>
    <property type="match status" value="1"/>
</dbReference>
<sequence length="1033" mass="114314">MTAILTDMADGEVDCKKPTSAGGLVAGGEISLQRTIVRIDYANCMQADPVTEPNVKPVLRTGSAVRANPIVKASLAMETNPTKVHTTMQYDILFTSDKQKKAKKWHDGWVNIANGMAIFYSDDDKVIHRKKLENADLGEGSLLETASYLIEITAPTDRNIKPKQKPVKLEEESQPELPVESPGSDVKISILYTADKIRKSKRWKDGILHWTESTNEGVFRGAIVSTGEDATIKAPTLTVNAPTLKAPVPIKRPRVTKPKGAIGRSTSLASKARSVKMTCTLYVPTKLVTKNSEAFVFQVLLAASIAKVSVEVVLDGAEHAEKPAGYPLPILVVRENNIPTVYVSGKAAVQKILGEDCNTLDGLVLEDAYCKLAAVVLEDGQLDESLFKAVELTTKTTQVLVAGLVRVSETVPETARHWYDGFISPHSAALAGIDCHSASRTERRVKETVLFVEDASEKRLPKKDGRNVMITAALPYVNNVPHLGNIIGAVLSADVFARYCRLRGYQTLYVCGTDEYGTATETKALEEGISCADLCTKYFKLHAGIYEWFGVSTDIFGRSSTPKQTEITHEIFNGLYKNGYFIEQSVEQTYCEKCTRFLADRYVEGTCPLCGYGDARGDQCDGCGKLVNPTELKDPRCKICRSTPVVRSSDHLFLDLTKLQPQIDDFVSRQSVAGRWASNCTAISKAWLHEGLKPRCMTRDLRWGTPVPVKGFEEKVFYVWFDACFGYISITANYTDDWRQWWQSNQADSPKVELYQFMGKDNAPFHAVIFPATLLGTVKPDSDDTCPWTLAHHINTTEYLNYESGKFSKSRSIGVFGNDARDSGIPVAVWRYYLLALRPEATDSAFSWEEFGTRNNTELLANLGNFVSRITKFSVAKYDGIVPGIQELANVDQSLIERVNVELRSYIEAMEGVHIKSALKTAMAISSLGNGYLTEAGLDNRLLKEQPARCATIITIALNLAYLLSALLDPFIPTSAEDIRKNLNAPVRTIPESFEVDVLLQGHQLGQPFHLFTRLDEVRLAELRAKFSGKQVK</sequence>
<evidence type="ECO:0000256" key="10">
    <source>
        <dbReference type="ARBA" id="ARBA00030904"/>
    </source>
</evidence>
<keyword evidence="6 12" id="KW-0547">Nucleotide-binding</keyword>
<comment type="similarity">
    <text evidence="2 12">Belongs to the class-I aminoacyl-tRNA synthetase family.</text>
</comment>
<organism evidence="16 17">
    <name type="scientific">Paramicrosporidium saccamoebae</name>
    <dbReference type="NCBI Taxonomy" id="1246581"/>
    <lineage>
        <taxon>Eukaryota</taxon>
        <taxon>Fungi</taxon>
        <taxon>Fungi incertae sedis</taxon>
        <taxon>Cryptomycota</taxon>
        <taxon>Cryptomycota incertae sedis</taxon>
        <taxon>Paramicrosporidium</taxon>
    </lineage>
</organism>
<evidence type="ECO:0000256" key="5">
    <source>
        <dbReference type="ARBA" id="ARBA00022598"/>
    </source>
</evidence>
<comment type="subcellular location">
    <subcellularLocation>
        <location evidence="1">Cytoplasm</location>
    </subcellularLocation>
</comment>
<keyword evidence="9 12" id="KW-0030">Aminoacyl-tRNA synthetase</keyword>
<dbReference type="InterPro" id="IPR001412">
    <property type="entry name" value="aa-tRNA-synth_I_CS"/>
</dbReference>
<dbReference type="GO" id="GO:0005829">
    <property type="term" value="C:cytosol"/>
    <property type="evidence" value="ECO:0007669"/>
    <property type="project" value="TreeGrafter"/>
</dbReference>
<evidence type="ECO:0000313" key="16">
    <source>
        <dbReference type="EMBL" id="PJF17380.1"/>
    </source>
</evidence>
<dbReference type="SUPFAM" id="SSF52374">
    <property type="entry name" value="Nucleotidylyl transferase"/>
    <property type="match status" value="1"/>
</dbReference>
<dbReference type="InterPro" id="IPR041872">
    <property type="entry name" value="Anticodon_Met"/>
</dbReference>
<dbReference type="GO" id="GO:0010494">
    <property type="term" value="C:cytoplasmic stress granule"/>
    <property type="evidence" value="ECO:0007669"/>
    <property type="project" value="EnsemblFungi"/>
</dbReference>
<dbReference type="Gene3D" id="2.20.28.20">
    <property type="entry name" value="Methionyl-tRNA synthetase, Zn-domain"/>
    <property type="match status" value="1"/>
</dbReference>
<dbReference type="Proteomes" id="UP000240830">
    <property type="component" value="Unassembled WGS sequence"/>
</dbReference>
<dbReference type="InterPro" id="IPR023458">
    <property type="entry name" value="Met-tRNA_ligase_1"/>
</dbReference>
<dbReference type="InterPro" id="IPR014758">
    <property type="entry name" value="Met-tRNA_synth"/>
</dbReference>
<accession>A0A2H9TID8</accession>
<dbReference type="GO" id="GO:0004825">
    <property type="term" value="F:methionine-tRNA ligase activity"/>
    <property type="evidence" value="ECO:0007669"/>
    <property type="project" value="UniProtKB-EC"/>
</dbReference>
<dbReference type="AlphaFoldDB" id="A0A2H9TID8"/>
<keyword evidence="8 12" id="KW-0648">Protein biosynthesis</keyword>
<evidence type="ECO:0000256" key="9">
    <source>
        <dbReference type="ARBA" id="ARBA00023146"/>
    </source>
</evidence>
<dbReference type="PANTHER" id="PTHR45765:SF1">
    <property type="entry name" value="METHIONINE--TRNA LIGASE, CYTOPLASMIC"/>
    <property type="match status" value="1"/>
</dbReference>
<evidence type="ECO:0000256" key="3">
    <source>
        <dbReference type="ARBA" id="ARBA00012838"/>
    </source>
</evidence>
<dbReference type="STRING" id="1246581.A0A2H9TID8"/>
<dbReference type="NCBIfam" id="TIGR00398">
    <property type="entry name" value="metG"/>
    <property type="match status" value="1"/>
</dbReference>
<dbReference type="GO" id="GO:0005524">
    <property type="term" value="F:ATP binding"/>
    <property type="evidence" value="ECO:0007669"/>
    <property type="project" value="UniProtKB-KW"/>
</dbReference>
<comment type="catalytic activity">
    <reaction evidence="11">
        <text>tRNA(Met) + L-methionine + ATP = L-methionyl-tRNA(Met) + AMP + diphosphate</text>
        <dbReference type="Rhea" id="RHEA:13481"/>
        <dbReference type="Rhea" id="RHEA-COMP:9667"/>
        <dbReference type="Rhea" id="RHEA-COMP:9698"/>
        <dbReference type="ChEBI" id="CHEBI:30616"/>
        <dbReference type="ChEBI" id="CHEBI:33019"/>
        <dbReference type="ChEBI" id="CHEBI:57844"/>
        <dbReference type="ChEBI" id="CHEBI:78442"/>
        <dbReference type="ChEBI" id="CHEBI:78530"/>
        <dbReference type="ChEBI" id="CHEBI:456215"/>
        <dbReference type="EC" id="6.1.1.10"/>
    </reaction>
</comment>
<dbReference type="PRINTS" id="PR01041">
    <property type="entry name" value="TRNASYNTHMET"/>
</dbReference>
<feature type="domain" description="5'-3' DNA helicase ZGRF1-like N-terminal" evidence="14">
    <location>
        <begin position="189"/>
        <end position="215"/>
    </location>
</feature>
<dbReference type="EC" id="6.1.1.10" evidence="3"/>
<dbReference type="InterPro" id="IPR015413">
    <property type="entry name" value="Methionyl/Leucyl_tRNA_Synth"/>
</dbReference>